<evidence type="ECO:0000259" key="5">
    <source>
        <dbReference type="PROSITE" id="PS01124"/>
    </source>
</evidence>
<evidence type="ECO:0000256" key="4">
    <source>
        <dbReference type="SAM" id="Phobius"/>
    </source>
</evidence>
<dbReference type="InterPro" id="IPR020449">
    <property type="entry name" value="Tscrpt_reg_AraC-type_HTH"/>
</dbReference>
<accession>A0AA96LSD5</accession>
<dbReference type="CDD" id="cd12912">
    <property type="entry name" value="PDC2_MCP_like"/>
    <property type="match status" value="1"/>
</dbReference>
<keyword evidence="1" id="KW-0805">Transcription regulation</keyword>
<dbReference type="PROSITE" id="PS00041">
    <property type="entry name" value="HTH_ARAC_FAMILY_1"/>
    <property type="match status" value="1"/>
</dbReference>
<feature type="transmembrane region" description="Helical" evidence="4">
    <location>
        <begin position="304"/>
        <end position="323"/>
    </location>
</feature>
<reference evidence="6" key="1">
    <citation type="submission" date="2022-02" db="EMBL/GenBank/DDBJ databases">
        <title>Paenibacillus sp. MBLB1832 Whole Genome Shotgun Sequencing.</title>
        <authorList>
            <person name="Hwang C.Y."/>
            <person name="Cho E.-S."/>
            <person name="Seo M.-J."/>
        </authorList>
    </citation>
    <scope>NUCLEOTIDE SEQUENCE</scope>
    <source>
        <strain evidence="6">MBLB1832</strain>
    </source>
</reference>
<organism evidence="6 7">
    <name type="scientific">Paenibacillus roseopurpureus</name>
    <dbReference type="NCBI Taxonomy" id="2918901"/>
    <lineage>
        <taxon>Bacteria</taxon>
        <taxon>Bacillati</taxon>
        <taxon>Bacillota</taxon>
        <taxon>Bacilli</taxon>
        <taxon>Bacillales</taxon>
        <taxon>Paenibacillaceae</taxon>
        <taxon>Paenibacillus</taxon>
    </lineage>
</organism>
<keyword evidence="4" id="KW-0812">Transmembrane</keyword>
<dbReference type="SUPFAM" id="SSF103190">
    <property type="entry name" value="Sensory domain-like"/>
    <property type="match status" value="1"/>
</dbReference>
<dbReference type="InterPro" id="IPR018062">
    <property type="entry name" value="HTH_AraC-typ_CS"/>
</dbReference>
<dbReference type="InterPro" id="IPR018060">
    <property type="entry name" value="HTH_AraC"/>
</dbReference>
<dbReference type="PANTHER" id="PTHR43280">
    <property type="entry name" value="ARAC-FAMILY TRANSCRIPTIONAL REGULATOR"/>
    <property type="match status" value="1"/>
</dbReference>
<keyword evidence="3" id="KW-0804">Transcription</keyword>
<gene>
    <name evidence="6" type="ORF">MJB10_22580</name>
</gene>
<dbReference type="PANTHER" id="PTHR43280:SF2">
    <property type="entry name" value="HTH-TYPE TRANSCRIPTIONAL REGULATOR EXSA"/>
    <property type="match status" value="1"/>
</dbReference>
<feature type="domain" description="HTH araC/xylS-type" evidence="5">
    <location>
        <begin position="660"/>
        <end position="758"/>
    </location>
</feature>
<dbReference type="GO" id="GO:0043565">
    <property type="term" value="F:sequence-specific DNA binding"/>
    <property type="evidence" value="ECO:0007669"/>
    <property type="project" value="InterPro"/>
</dbReference>
<dbReference type="EMBL" id="CP130319">
    <property type="protein sequence ID" value="WNR43855.1"/>
    <property type="molecule type" value="Genomic_DNA"/>
</dbReference>
<evidence type="ECO:0000313" key="7">
    <source>
        <dbReference type="Proteomes" id="UP001304650"/>
    </source>
</evidence>
<evidence type="ECO:0000256" key="2">
    <source>
        <dbReference type="ARBA" id="ARBA00023125"/>
    </source>
</evidence>
<dbReference type="AlphaFoldDB" id="A0AA96LSD5"/>
<evidence type="ECO:0000256" key="3">
    <source>
        <dbReference type="ARBA" id="ARBA00023163"/>
    </source>
</evidence>
<evidence type="ECO:0000256" key="1">
    <source>
        <dbReference type="ARBA" id="ARBA00023015"/>
    </source>
</evidence>
<dbReference type="SMART" id="SM00342">
    <property type="entry name" value="HTH_ARAC"/>
    <property type="match status" value="1"/>
</dbReference>
<keyword evidence="7" id="KW-1185">Reference proteome</keyword>
<dbReference type="Proteomes" id="UP001304650">
    <property type="component" value="Chromosome"/>
</dbReference>
<dbReference type="Gene3D" id="3.30.450.20">
    <property type="entry name" value="PAS domain"/>
    <property type="match status" value="1"/>
</dbReference>
<keyword evidence="4" id="KW-1133">Transmembrane helix</keyword>
<dbReference type="PRINTS" id="PR00032">
    <property type="entry name" value="HTHARAC"/>
</dbReference>
<name>A0AA96LSD5_9BACL</name>
<dbReference type="InterPro" id="IPR029151">
    <property type="entry name" value="Sensor-like_sf"/>
</dbReference>
<protein>
    <submittedName>
        <fullName evidence="6">Helix-turn-helix domain-containing protein</fullName>
    </submittedName>
</protein>
<dbReference type="PROSITE" id="PS01124">
    <property type="entry name" value="HTH_ARAC_FAMILY_2"/>
    <property type="match status" value="1"/>
</dbReference>
<dbReference type="SUPFAM" id="SSF46689">
    <property type="entry name" value="Homeodomain-like"/>
    <property type="match status" value="1"/>
</dbReference>
<dbReference type="InterPro" id="IPR009057">
    <property type="entry name" value="Homeodomain-like_sf"/>
</dbReference>
<dbReference type="Pfam" id="PF12833">
    <property type="entry name" value="HTH_18"/>
    <property type="match status" value="1"/>
</dbReference>
<feature type="transmembrane region" description="Helical" evidence="4">
    <location>
        <begin position="15"/>
        <end position="38"/>
    </location>
</feature>
<sequence>MFNIRARMSTIYSRILLFNILLVIILSLAPQLIYIHYFTTAYNQEINRQSTQDVNKLKYAVDETILDRVIRLVNIYFSDIPSNEVLAYPLTHDISGNGYKIAEVSNFLTDIPYKLNFLQSVEVWYTAGNVYINDKYSSYLDSAGSLKSLDEAWINVLRTMATPNQWLPPRVTTPSNTSVITYLSNIPLIDSLANRQAVVAINIKESAIHNLIQSSPIDGEVLFIVDETGKVLVHSDSQWVGQDFSQKDYITALLQHSESGTFEASVDGVQSVVSYGKSNYNNWKYVSVISIDTLYHKSKQLKHYLLITTIVLLTVSLLFSIYMTHWANKPLRSIIQTIRNLGSSDGQEKQAKNEYAMLHQVIDRVSNTIIDLNHQMETNKPIIRDKFIMRLLQGDLDQTDPQVTNMEKMLQLHFDREKTACMALKVFGTEGIGLKNEMMIQYSMLQHVEELGDYSLCSTMDNAGHIIVLLNYSHALDKEKIHSSISQQMKGKFVIGFGNEYDHSYTNIALSYTEACECLNYAFIMPTESCISYEDLAIAQRKDYGSGLQIMEQLSVAVRNRNQEMVFSILDILRKALVSGRYHIDYCRNTVFDAISIIRTTAISMDIDLERFLGYDIREYGRKMDNVADLTDWLTGVAVQIMEFHTTNVTDDDPGTALERQILAYIEQNIYNEISLSSLSEGIHMNSSYVSRIYKSVMGSNFSEHLAGIKMKHAESLLRETDLSIKEIAAKLGYTSPRYFANVFKENFGCTPKSYRDSLDS</sequence>
<dbReference type="RefSeq" id="WP_314798745.1">
    <property type="nucleotide sequence ID" value="NZ_CP130319.1"/>
</dbReference>
<dbReference type="GO" id="GO:0003700">
    <property type="term" value="F:DNA-binding transcription factor activity"/>
    <property type="evidence" value="ECO:0007669"/>
    <property type="project" value="InterPro"/>
</dbReference>
<keyword evidence="2" id="KW-0238">DNA-binding</keyword>
<dbReference type="Gene3D" id="1.10.10.60">
    <property type="entry name" value="Homeodomain-like"/>
    <property type="match status" value="2"/>
</dbReference>
<proteinExistence type="predicted"/>
<keyword evidence="4" id="KW-0472">Membrane</keyword>
<evidence type="ECO:0000313" key="6">
    <source>
        <dbReference type="EMBL" id="WNR43855.1"/>
    </source>
</evidence>
<dbReference type="KEGG" id="proo:MJB10_22580"/>